<dbReference type="PANTHER" id="PTHR16295:SF19">
    <property type="entry name" value="TRAF-TYPE ZINC FINGER DOMAIN-CONTAINING PROTEIN 1"/>
    <property type="match status" value="1"/>
</dbReference>
<dbReference type="GO" id="GO:0045824">
    <property type="term" value="P:negative regulation of innate immune response"/>
    <property type="evidence" value="ECO:0007669"/>
    <property type="project" value="TreeGrafter"/>
</dbReference>
<keyword evidence="11" id="KW-1185">Reference proteome</keyword>
<comment type="function">
    <text evidence="6">Negative feedback regulator that controls excessive innate immune responses. Regulates both Toll-like receptor 4 (TLR4) and DDX58/RIG1-like helicases (RLH) pathways. May inhibit the LTR pathway by direct interaction with TRAF6 and attenuation of NF-kappa-B activation. May negatively regulate the RLH pathway downstream from MAVS and upstream of NF-kappa-B and IRF3.</text>
</comment>
<evidence type="ECO:0000256" key="5">
    <source>
        <dbReference type="ARBA" id="ARBA00022990"/>
    </source>
</evidence>
<name>A0A3B3TDN8_9TELE</name>
<reference evidence="10" key="2">
    <citation type="submission" date="2025-09" db="UniProtKB">
        <authorList>
            <consortium name="Ensembl"/>
        </authorList>
    </citation>
    <scope>IDENTIFICATION</scope>
</reference>
<protein>
    <recommendedName>
        <fullName evidence="7">TRAF-type zinc finger domain-containing protein 1</fullName>
    </recommendedName>
</protein>
<keyword evidence="4" id="KW-0862">Zinc</keyword>
<dbReference type="Ensembl" id="ENSPKIT00000021446.1">
    <property type="protein sequence ID" value="ENSPKIP00000040426.1"/>
    <property type="gene ID" value="ENSPKIG00000017365.1"/>
</dbReference>
<feature type="compositionally biased region" description="Polar residues" evidence="8">
    <location>
        <begin position="539"/>
        <end position="558"/>
    </location>
</feature>
<evidence type="ECO:0000256" key="4">
    <source>
        <dbReference type="ARBA" id="ARBA00022833"/>
    </source>
</evidence>
<dbReference type="STRING" id="1676925.ENSPKIP00000040426"/>
<dbReference type="GO" id="GO:0005739">
    <property type="term" value="C:mitochondrion"/>
    <property type="evidence" value="ECO:0007669"/>
    <property type="project" value="TreeGrafter"/>
</dbReference>
<feature type="compositionally biased region" description="Basic and acidic residues" evidence="8">
    <location>
        <begin position="494"/>
        <end position="505"/>
    </location>
</feature>
<evidence type="ECO:0000313" key="11">
    <source>
        <dbReference type="Proteomes" id="UP000261540"/>
    </source>
</evidence>
<accession>A0A3B3TDN8</accession>
<evidence type="ECO:0000256" key="1">
    <source>
        <dbReference type="ARBA" id="ARBA00022553"/>
    </source>
</evidence>
<keyword evidence="3" id="KW-0863">Zinc-finger</keyword>
<dbReference type="PANTHER" id="PTHR16295">
    <property type="entry name" value="TRAF-TYPE ZINC FINGER PROTEIN-RELATED"/>
    <property type="match status" value="1"/>
</dbReference>
<dbReference type="Proteomes" id="UP000261540">
    <property type="component" value="Unplaced"/>
</dbReference>
<feature type="region of interest" description="Disordered" evidence="8">
    <location>
        <begin position="494"/>
        <end position="523"/>
    </location>
</feature>
<dbReference type="InterPro" id="IPR049439">
    <property type="entry name" value="TRAFD1-XIAF1_Znf"/>
</dbReference>
<evidence type="ECO:0000256" key="7">
    <source>
        <dbReference type="ARBA" id="ARBA00040410"/>
    </source>
</evidence>
<feature type="region of interest" description="Disordered" evidence="8">
    <location>
        <begin position="538"/>
        <end position="599"/>
    </location>
</feature>
<dbReference type="Gene3D" id="3.30.40.10">
    <property type="entry name" value="Zinc/RING finger domain, C3HC4 (zinc finger)"/>
    <property type="match status" value="1"/>
</dbReference>
<keyword evidence="1" id="KW-0597">Phosphoprotein</keyword>
<dbReference type="GeneTree" id="ENSGT00530000063869"/>
<feature type="domain" description="TRAFD1/XAF1 zinc finger" evidence="9">
    <location>
        <begin position="127"/>
        <end position="167"/>
    </location>
</feature>
<feature type="region of interest" description="Disordered" evidence="8">
    <location>
        <begin position="413"/>
        <end position="440"/>
    </location>
</feature>
<keyword evidence="5" id="KW-0007">Acetylation</keyword>
<evidence type="ECO:0000256" key="2">
    <source>
        <dbReference type="ARBA" id="ARBA00022723"/>
    </source>
</evidence>
<dbReference type="InterPro" id="IPR013083">
    <property type="entry name" value="Znf_RING/FYVE/PHD"/>
</dbReference>
<keyword evidence="2" id="KW-0479">Metal-binding</keyword>
<evidence type="ECO:0000256" key="3">
    <source>
        <dbReference type="ARBA" id="ARBA00022771"/>
    </source>
</evidence>
<proteinExistence type="predicted"/>
<dbReference type="GO" id="GO:0008270">
    <property type="term" value="F:zinc ion binding"/>
    <property type="evidence" value="ECO:0007669"/>
    <property type="project" value="UniProtKB-KW"/>
</dbReference>
<reference evidence="10" key="1">
    <citation type="submission" date="2025-08" db="UniProtKB">
        <authorList>
            <consortium name="Ensembl"/>
        </authorList>
    </citation>
    <scope>IDENTIFICATION</scope>
</reference>
<dbReference type="AlphaFoldDB" id="A0A3B3TDN8"/>
<dbReference type="InterPro" id="IPR051986">
    <property type="entry name" value="Innate_Immune_Apopt_Reg"/>
</dbReference>
<dbReference type="Pfam" id="PF21366">
    <property type="entry name" value="TRAFD1-XIAF1_ZnF"/>
    <property type="match status" value="1"/>
</dbReference>
<evidence type="ECO:0000313" key="10">
    <source>
        <dbReference type="Ensembl" id="ENSPKIP00000040426.1"/>
    </source>
</evidence>
<organism evidence="10 11">
    <name type="scientific">Paramormyrops kingsleyae</name>
    <dbReference type="NCBI Taxonomy" id="1676925"/>
    <lineage>
        <taxon>Eukaryota</taxon>
        <taxon>Metazoa</taxon>
        <taxon>Chordata</taxon>
        <taxon>Craniata</taxon>
        <taxon>Vertebrata</taxon>
        <taxon>Euteleostomi</taxon>
        <taxon>Actinopterygii</taxon>
        <taxon>Neopterygii</taxon>
        <taxon>Teleostei</taxon>
        <taxon>Osteoglossocephala</taxon>
        <taxon>Osteoglossomorpha</taxon>
        <taxon>Osteoglossiformes</taxon>
        <taxon>Mormyridae</taxon>
        <taxon>Paramormyrops</taxon>
    </lineage>
</organism>
<evidence type="ECO:0000256" key="6">
    <source>
        <dbReference type="ARBA" id="ARBA00037636"/>
    </source>
</evidence>
<evidence type="ECO:0000256" key="8">
    <source>
        <dbReference type="SAM" id="MobiDB-lite"/>
    </source>
</evidence>
<evidence type="ECO:0000259" key="9">
    <source>
        <dbReference type="Pfam" id="PF21366"/>
    </source>
</evidence>
<sequence length="599" mass="66495">MGDTQSRLQCGLWRLSKIMIVKEVLKIPGVQGRFGAVYTGHLFRNYKCFLGFFHPWLQLYASGRGSSTHMGLLSCTDQYKIILPYVEMSAFFQVLCKCGLKIENKLMDVHKQSECAQRLVACPYCQLELAFSQSGKHEEYCGTRTEPCPTCRCNVMLREQAVHAALCSSTLTPESNNALPARSPVDPGAWFETHAVRNLLRPQQTGQSHGSLGPRPSTRLPDSTVHNITRALGQLGQTNIAPKNTDFDRMREREAELWDNNNSRVPWPGNWSSPDDTSHLDYLLALSLQNDGDMGDYQAEPLRDPMPNPLESLGRLHSRDSRLGRTSHIDPLSSPFSQLCQLSNLNNNYSSSTAGSDVAPASVQTETMLPCEFCEELFPEDFLILHQTGCSPTVAFASFSKGTPSPCPVDRTTESFGSGAYSPPRTPSPTAFPDAVSSQPCNPPPDSAGCSVLIPCEFCGIALEENIVFHHQDTCEFCPHTAYFEDELSKEKPLFSARTDRERESPGPQRRLRHQADPEQDPEWLGEQLELRNLPENLRASSGSGNWKGGTNNQQASHAQGAMWTQAGRGRPEGRRNQRNHGTSTTPAPKVQNLEKEEE</sequence>